<keyword evidence="3" id="KW-1185">Reference proteome</keyword>
<protein>
    <submittedName>
        <fullName evidence="2">Uncharacterized protein</fullName>
    </submittedName>
</protein>
<keyword evidence="1" id="KW-0812">Transmembrane</keyword>
<accession>A0A919L363</accession>
<keyword evidence="1" id="KW-0472">Membrane</keyword>
<dbReference type="EMBL" id="BNAT01000002">
    <property type="protein sequence ID" value="GHH82243.1"/>
    <property type="molecule type" value="Genomic_DNA"/>
</dbReference>
<sequence length="72" mass="7733">MTPGLHRIAGITSVLVGIAVAAWLVFGSPHDWEGGMRWLRHGLALASLAVISCGARLMFPDKQESTSDMVSR</sequence>
<reference evidence="2" key="2">
    <citation type="submission" date="2020-09" db="EMBL/GenBank/DDBJ databases">
        <authorList>
            <person name="Sun Q."/>
            <person name="Zhou Y."/>
        </authorList>
    </citation>
    <scope>NUCLEOTIDE SEQUENCE</scope>
    <source>
        <strain evidence="2">CGMCC 4.7403</strain>
    </source>
</reference>
<reference evidence="2" key="1">
    <citation type="journal article" date="2014" name="Int. J. Syst. Evol. Microbiol.">
        <title>Complete genome sequence of Corynebacterium casei LMG S-19264T (=DSM 44701T), isolated from a smear-ripened cheese.</title>
        <authorList>
            <consortium name="US DOE Joint Genome Institute (JGI-PGF)"/>
            <person name="Walter F."/>
            <person name="Albersmeier A."/>
            <person name="Kalinowski J."/>
            <person name="Ruckert C."/>
        </authorList>
    </citation>
    <scope>NUCLEOTIDE SEQUENCE</scope>
    <source>
        <strain evidence="2">CGMCC 4.7403</strain>
    </source>
</reference>
<feature type="transmembrane region" description="Helical" evidence="1">
    <location>
        <begin position="7"/>
        <end position="26"/>
    </location>
</feature>
<dbReference type="Proteomes" id="UP000603227">
    <property type="component" value="Unassembled WGS sequence"/>
</dbReference>
<feature type="transmembrane region" description="Helical" evidence="1">
    <location>
        <begin position="38"/>
        <end position="59"/>
    </location>
</feature>
<evidence type="ECO:0000256" key="1">
    <source>
        <dbReference type="SAM" id="Phobius"/>
    </source>
</evidence>
<keyword evidence="1" id="KW-1133">Transmembrane helix</keyword>
<name>A0A919L363_9ACTN</name>
<evidence type="ECO:0000313" key="3">
    <source>
        <dbReference type="Proteomes" id="UP000603227"/>
    </source>
</evidence>
<proteinExistence type="predicted"/>
<comment type="caution">
    <text evidence="2">The sequence shown here is derived from an EMBL/GenBank/DDBJ whole genome shotgun (WGS) entry which is preliminary data.</text>
</comment>
<dbReference type="AlphaFoldDB" id="A0A919L363"/>
<organism evidence="2 3">
    <name type="scientific">Streptomyces capitiformicae</name>
    <dbReference type="NCBI Taxonomy" id="2014920"/>
    <lineage>
        <taxon>Bacteria</taxon>
        <taxon>Bacillati</taxon>
        <taxon>Actinomycetota</taxon>
        <taxon>Actinomycetes</taxon>
        <taxon>Kitasatosporales</taxon>
        <taxon>Streptomycetaceae</taxon>
        <taxon>Streptomyces</taxon>
    </lineage>
</organism>
<evidence type="ECO:0000313" key="2">
    <source>
        <dbReference type="EMBL" id="GHH82243.1"/>
    </source>
</evidence>
<gene>
    <name evidence="2" type="ORF">GCM10017771_05890</name>
</gene>